<feature type="domain" description="Helicase C-terminal" evidence="11">
    <location>
        <begin position="1387"/>
        <end position="1562"/>
    </location>
</feature>
<keyword evidence="13" id="KW-1185">Reference proteome</keyword>
<evidence type="ECO:0000313" key="12">
    <source>
        <dbReference type="EMBL" id="KAK3676339.1"/>
    </source>
</evidence>
<dbReference type="GO" id="GO:0004386">
    <property type="term" value="F:helicase activity"/>
    <property type="evidence" value="ECO:0007669"/>
    <property type="project" value="UniProtKB-KW"/>
</dbReference>
<feature type="domain" description="Helicase ATP-binding" evidence="10">
    <location>
        <begin position="972"/>
        <end position="1177"/>
    </location>
</feature>
<dbReference type="GO" id="GO:0005634">
    <property type="term" value="C:nucleus"/>
    <property type="evidence" value="ECO:0007669"/>
    <property type="project" value="UniProtKB-SubCell"/>
</dbReference>
<dbReference type="GO" id="GO:0005524">
    <property type="term" value="F:ATP binding"/>
    <property type="evidence" value="ECO:0007669"/>
    <property type="project" value="UniProtKB-KW"/>
</dbReference>
<feature type="region of interest" description="Disordered" evidence="9">
    <location>
        <begin position="1301"/>
        <end position="1330"/>
    </location>
</feature>
<feature type="compositionally biased region" description="Basic and acidic residues" evidence="9">
    <location>
        <begin position="1311"/>
        <end position="1321"/>
    </location>
</feature>
<dbReference type="Pfam" id="PF24580">
    <property type="entry name" value="DUF7607"/>
    <property type="match status" value="1"/>
</dbReference>
<evidence type="ECO:0000256" key="9">
    <source>
        <dbReference type="SAM" id="MobiDB-lite"/>
    </source>
</evidence>
<evidence type="ECO:0000256" key="6">
    <source>
        <dbReference type="ARBA" id="ARBA00022840"/>
    </source>
</evidence>
<comment type="caution">
    <text evidence="12">The sequence shown here is derived from an EMBL/GenBank/DDBJ whole genome shotgun (WGS) entry which is preliminary data.</text>
</comment>
<evidence type="ECO:0000259" key="10">
    <source>
        <dbReference type="PROSITE" id="PS51192"/>
    </source>
</evidence>
<dbReference type="InterPro" id="IPR013761">
    <property type="entry name" value="SAM/pointed_sf"/>
</dbReference>
<dbReference type="Pfam" id="PF00176">
    <property type="entry name" value="SNF2-rel_dom"/>
    <property type="match status" value="1"/>
</dbReference>
<keyword evidence="7" id="KW-0238">DNA-binding</keyword>
<dbReference type="GO" id="GO:0016887">
    <property type="term" value="F:ATP hydrolysis activity"/>
    <property type="evidence" value="ECO:0007669"/>
    <property type="project" value="InterPro"/>
</dbReference>
<evidence type="ECO:0000256" key="5">
    <source>
        <dbReference type="ARBA" id="ARBA00022806"/>
    </source>
</evidence>
<feature type="compositionally biased region" description="Polar residues" evidence="9">
    <location>
        <begin position="605"/>
        <end position="619"/>
    </location>
</feature>
<dbReference type="PROSITE" id="PS51194">
    <property type="entry name" value="HELICASE_CTER"/>
    <property type="match status" value="1"/>
</dbReference>
<evidence type="ECO:0000256" key="2">
    <source>
        <dbReference type="ARBA" id="ARBA00007025"/>
    </source>
</evidence>
<dbReference type="Gene3D" id="1.10.150.50">
    <property type="entry name" value="Transcription Factor, Ets-1"/>
    <property type="match status" value="1"/>
</dbReference>
<dbReference type="InterPro" id="IPR056026">
    <property type="entry name" value="DUF7607"/>
</dbReference>
<dbReference type="PROSITE" id="PS51192">
    <property type="entry name" value="HELICASE_ATP_BIND_1"/>
    <property type="match status" value="1"/>
</dbReference>
<feature type="compositionally biased region" description="Basic and acidic residues" evidence="9">
    <location>
        <begin position="892"/>
        <end position="902"/>
    </location>
</feature>
<proteinExistence type="inferred from homology"/>
<keyword evidence="6" id="KW-0067">ATP-binding</keyword>
<dbReference type="InterPro" id="IPR027417">
    <property type="entry name" value="P-loop_NTPase"/>
</dbReference>
<evidence type="ECO:0000256" key="7">
    <source>
        <dbReference type="ARBA" id="ARBA00023125"/>
    </source>
</evidence>
<dbReference type="Proteomes" id="UP001274830">
    <property type="component" value="Unassembled WGS sequence"/>
</dbReference>
<dbReference type="EMBL" id="JAUTXT010000010">
    <property type="protein sequence ID" value="KAK3676339.1"/>
    <property type="molecule type" value="Genomic_DNA"/>
</dbReference>
<dbReference type="InterPro" id="IPR001650">
    <property type="entry name" value="Helicase_C-like"/>
</dbReference>
<keyword evidence="8" id="KW-0539">Nucleus</keyword>
<feature type="compositionally biased region" description="Basic and acidic residues" evidence="9">
    <location>
        <begin position="620"/>
        <end position="630"/>
    </location>
</feature>
<evidence type="ECO:0000256" key="4">
    <source>
        <dbReference type="ARBA" id="ARBA00022801"/>
    </source>
</evidence>
<feature type="compositionally biased region" description="Polar residues" evidence="9">
    <location>
        <begin position="1676"/>
        <end position="1701"/>
    </location>
</feature>
<dbReference type="PANTHER" id="PTHR45797:SF1">
    <property type="entry name" value="HELICASE ARIP4"/>
    <property type="match status" value="1"/>
</dbReference>
<dbReference type="PANTHER" id="PTHR45797">
    <property type="entry name" value="RAD54-LIKE"/>
    <property type="match status" value="1"/>
</dbReference>
<dbReference type="GO" id="GO:0003677">
    <property type="term" value="F:DNA binding"/>
    <property type="evidence" value="ECO:0007669"/>
    <property type="project" value="UniProtKB-KW"/>
</dbReference>
<feature type="region of interest" description="Disordered" evidence="9">
    <location>
        <begin position="1676"/>
        <end position="1719"/>
    </location>
</feature>
<feature type="region of interest" description="Disordered" evidence="9">
    <location>
        <begin position="520"/>
        <end position="585"/>
    </location>
</feature>
<accession>A0AAE0WRJ9</accession>
<keyword evidence="4" id="KW-0378">Hydrolase</keyword>
<dbReference type="Pfam" id="PF00271">
    <property type="entry name" value="Helicase_C"/>
    <property type="match status" value="1"/>
</dbReference>
<keyword evidence="5" id="KW-0347">Helicase</keyword>
<keyword evidence="3" id="KW-0547">Nucleotide-binding</keyword>
<feature type="compositionally biased region" description="Polar residues" evidence="9">
    <location>
        <begin position="631"/>
        <end position="650"/>
    </location>
</feature>
<dbReference type="CDD" id="cd18793">
    <property type="entry name" value="SF2_C_SNF"/>
    <property type="match status" value="1"/>
</dbReference>
<evidence type="ECO:0000256" key="8">
    <source>
        <dbReference type="ARBA" id="ARBA00023242"/>
    </source>
</evidence>
<dbReference type="InterPro" id="IPR049730">
    <property type="entry name" value="SNF2/RAD54-like_C"/>
</dbReference>
<dbReference type="InterPro" id="IPR044574">
    <property type="entry name" value="ARIP4-like"/>
</dbReference>
<comment type="subcellular location">
    <subcellularLocation>
        <location evidence="1">Nucleus</location>
    </subcellularLocation>
</comment>
<dbReference type="SMART" id="SM00487">
    <property type="entry name" value="DEXDc"/>
    <property type="match status" value="1"/>
</dbReference>
<evidence type="ECO:0000313" key="13">
    <source>
        <dbReference type="Proteomes" id="UP001274830"/>
    </source>
</evidence>
<dbReference type="InterPro" id="IPR038718">
    <property type="entry name" value="SNF2-like_sf"/>
</dbReference>
<evidence type="ECO:0000256" key="1">
    <source>
        <dbReference type="ARBA" id="ARBA00004123"/>
    </source>
</evidence>
<feature type="region of interest" description="Disordered" evidence="9">
    <location>
        <begin position="601"/>
        <end position="705"/>
    </location>
</feature>
<sequence length="1719" mass="191969">MDSDPWRWSISDVQQFFRQDAARYVRDRNSYLPPMPTFLQSLADNEVDGASLLDAVESTTLRDDLGIRSLRDRGAIMHCIYKLRSVSLSYRGRGLSEAPGTPASLPGAPSFSDAAVLPPADAQLLMDFDQDMPVGHHVRENEVEVQDTRGRKRRKLDLTKSMLAPSKLELDHTSHLPDAALPVDEIFFGSTTLGHEVLTVPPAGNIMVHTLESTGETKEFHFSRPATQHPGEAEYVSRRLTYLFNQVTDERGINLQRFGQDAVAFLPYPDQYHKSKARSALVIQAGSTDNFVATREKADLLRTDYQYGGGEQESTGEWDFLVDKYKQGSEDQELPVLGQSEAELKITATNSSINEDEEAHEDADTYAAVKANQSSTLVEDYMTAYAAQWREKKTGQWEGKAWTVWRQMKQSRTLRDIMIEAAKTEIKRLGLRLTNLTRDIVGEEWSSSAALKSECARLDPTLEDREYEMWKISVWQRKKEPEHVIHHRHASSGHAQQTLATTKSTNNSFVLHQGDRLSISPTRATHVVAPPTISKEATPAGHHTDEEAEVEDFHTPSGSPFVEPSQLPEDGFEASDEMSALDPSSPDFIQRLSEAETPVAIAGSARSSQPVTTRTSTRGSVERSATKHLDSTMQGQTSADELPSPSTFVSQRVKPELATPSKDRFDGRGHLSSQPIELLSDSGPTPRSRRKKGLPNKTVAKKTEPKYDGNGEFAVAPDVDAWEYDELHARSDRMRLLIKVLKDNGADMRNDLHRSFMRDRAAFNKELQAIVKAQGQASSLLRFDDIMLWCARVLAVWYRCDIAYLSRDPEAELWSEIIRDKEQIERFVQMLATVLRKIKSVLFEMPQRTETSAAPRAPSTMHLASDSEEGPKDTPHKRRKRKMLESQAVKKTRTDAHARQEKFDRVMETQAQGSSQLASLDPTDSVKTEIVFNLAQVAEGKQPIYIHASLARMMKDHQIKGVRFLWREITAKGDDDGPQGCLLAHTMGLGKTMQTIALLVAVVETCESRDKGIRKQLPRTLIPKAARDERTLRILILCPPTLVENWYREIQKWAPLNKLGHIHRIEASGTAGGNMEILEEWYQIGGVLLIGYAMFRGFTHRNTERRQKQDGEMLDKILLQGPELVVADEAHNMKNPRAGVSLGPSAIKTQSRIALTGTPMSNDVDEIYALISWVAPDFLGEPQWFRAQYGEPIKDGLYEDSSAYERRKSIKKLAVLHRDIGPKVDRADITALKGSLQSKVEYVITIEMTHTQRTLYSRCVHALLTGDRNRSASQVTIFSWLGLLMLLTNHPAAFQRKLLQPKPTQARKSKKDPVELLREDSPAVSDASAGTMATSALEDATLEQVMEAEAMGDPGEEDLFTLGFTQKMIDTIVAGFEQDIDPKLSPKMESLLEIVNSSRLCDDKLLIFSGSIPTINYVCDLFNDRSVRYGRIDGQIASAKRMSAIKNLDEGMFDVLIVSTRAGGVGLNIQSANRVVILDFSFNPTWEEQAIGRAYRLGQTKPVFVYRFVAGGTFETNIYNKQQFKTSLAQRVVDKKNPRRNATKNTREYLYEPTPVQQDDVGDLIGKDPLVLDKLLIRQSQGKDLHIRSVQTMETLQADAGDEPLNAEEQKEVDEELKQGRLKDRARLQLQAAYPSTATPVGGPAYGGMGPPSTTQPLRPTLPVTPSTSHQQPIFNGTASSFATRPPSATSMPSALSTTPNGHIPQNFKPLYPPGSRTM</sequence>
<evidence type="ECO:0000256" key="3">
    <source>
        <dbReference type="ARBA" id="ARBA00022741"/>
    </source>
</evidence>
<dbReference type="InterPro" id="IPR000330">
    <property type="entry name" value="SNF2_N"/>
</dbReference>
<organism evidence="12 13">
    <name type="scientific">Recurvomyces mirabilis</name>
    <dbReference type="NCBI Taxonomy" id="574656"/>
    <lineage>
        <taxon>Eukaryota</taxon>
        <taxon>Fungi</taxon>
        <taxon>Dikarya</taxon>
        <taxon>Ascomycota</taxon>
        <taxon>Pezizomycotina</taxon>
        <taxon>Dothideomycetes</taxon>
        <taxon>Dothideomycetidae</taxon>
        <taxon>Mycosphaerellales</taxon>
        <taxon>Teratosphaeriaceae</taxon>
        <taxon>Recurvomyces</taxon>
    </lineage>
</organism>
<reference evidence="12" key="1">
    <citation type="submission" date="2023-07" db="EMBL/GenBank/DDBJ databases">
        <title>Black Yeasts Isolated from many extreme environments.</title>
        <authorList>
            <person name="Coleine C."/>
            <person name="Stajich J.E."/>
            <person name="Selbmann L."/>
        </authorList>
    </citation>
    <scope>NUCLEOTIDE SEQUENCE</scope>
    <source>
        <strain evidence="12">CCFEE 5485</strain>
    </source>
</reference>
<gene>
    <name evidence="12" type="ORF">LTR78_003613</name>
</gene>
<dbReference type="InterPro" id="IPR014001">
    <property type="entry name" value="Helicase_ATP-bd"/>
</dbReference>
<dbReference type="Gene3D" id="3.40.50.300">
    <property type="entry name" value="P-loop containing nucleotide triphosphate hydrolases"/>
    <property type="match status" value="1"/>
</dbReference>
<dbReference type="Gene3D" id="3.40.50.10810">
    <property type="entry name" value="Tandem AAA-ATPase domain"/>
    <property type="match status" value="1"/>
</dbReference>
<protein>
    <submittedName>
        <fullName evidence="12">Uncharacterized protein</fullName>
    </submittedName>
</protein>
<evidence type="ECO:0000259" key="11">
    <source>
        <dbReference type="PROSITE" id="PS51194"/>
    </source>
</evidence>
<comment type="similarity">
    <text evidence="2">Belongs to the SNF2/RAD54 helicase family.</text>
</comment>
<name>A0AAE0WRJ9_9PEZI</name>
<feature type="region of interest" description="Disordered" evidence="9">
    <location>
        <begin position="849"/>
        <end position="902"/>
    </location>
</feature>
<dbReference type="SUPFAM" id="SSF52540">
    <property type="entry name" value="P-loop containing nucleoside triphosphate hydrolases"/>
    <property type="match status" value="2"/>
</dbReference>
<dbReference type="SMART" id="SM00490">
    <property type="entry name" value="HELICc"/>
    <property type="match status" value="1"/>
</dbReference>